<organism evidence="1">
    <name type="scientific">Bactrocera latifrons</name>
    <name type="common">Malaysian fruit fly</name>
    <name type="synonym">Chaetodacus latifrons</name>
    <dbReference type="NCBI Taxonomy" id="174628"/>
    <lineage>
        <taxon>Eukaryota</taxon>
        <taxon>Metazoa</taxon>
        <taxon>Ecdysozoa</taxon>
        <taxon>Arthropoda</taxon>
        <taxon>Hexapoda</taxon>
        <taxon>Insecta</taxon>
        <taxon>Pterygota</taxon>
        <taxon>Neoptera</taxon>
        <taxon>Endopterygota</taxon>
        <taxon>Diptera</taxon>
        <taxon>Brachycera</taxon>
        <taxon>Muscomorpha</taxon>
        <taxon>Tephritoidea</taxon>
        <taxon>Tephritidae</taxon>
        <taxon>Bactrocera</taxon>
        <taxon>Bactrocera</taxon>
    </lineage>
</organism>
<protein>
    <submittedName>
        <fullName evidence="1">Uncharacterized protein</fullName>
    </submittedName>
</protein>
<evidence type="ECO:0000313" key="1">
    <source>
        <dbReference type="EMBL" id="JAI23074.1"/>
    </source>
</evidence>
<proteinExistence type="predicted"/>
<sequence length="227" mass="24501">PPVPQTSDEMSLSCRILFLTCATLFALFVPLSARVAPTTSNTGQQKTLLWLNLLQLASRIQSDEIAAAANGTASDPLSDDYSLNNADSADETTHPYGAGLYPVLLPLYPPTYVPPYASVPLRQPYLADGTDEDTLIRAEFIKGVLEGLQGTGAVAADMKITSDEMDSNKVLRSSSRRIGGNASERKKLIRRKLPFVLLDDANAAGSETPHTSGDTEQSYNIYEVHVV</sequence>
<gene>
    <name evidence="1" type="ORF">c0_g1_i1</name>
</gene>
<reference evidence="1" key="1">
    <citation type="submission" date="2015-06" db="EMBL/GenBank/DDBJ databases">
        <authorList>
            <person name="Hoefler B.C."/>
            <person name="Straight P.D."/>
        </authorList>
    </citation>
    <scope>NUCLEOTIDE SEQUENCE</scope>
</reference>
<dbReference type="EMBL" id="GDHF01029240">
    <property type="protein sequence ID" value="JAI23074.1"/>
    <property type="molecule type" value="Transcribed_RNA"/>
</dbReference>
<dbReference type="AlphaFoldDB" id="A0A0K8U8T6"/>
<accession>A0A0K8U8T6</accession>
<name>A0A0K8U8T6_BACLA</name>
<feature type="non-terminal residue" evidence="1">
    <location>
        <position position="1"/>
    </location>
</feature>